<accession>A0ACB8CQM5</accession>
<dbReference type="Proteomes" id="UP000821865">
    <property type="component" value="Chromosome 5"/>
</dbReference>
<proteinExistence type="predicted"/>
<evidence type="ECO:0000313" key="1">
    <source>
        <dbReference type="EMBL" id="KAH7949304.1"/>
    </source>
</evidence>
<keyword evidence="2" id="KW-1185">Reference proteome</keyword>
<name>A0ACB8CQM5_DERSI</name>
<gene>
    <name evidence="1" type="ORF">HPB49_007666</name>
</gene>
<protein>
    <submittedName>
        <fullName evidence="1">Uncharacterized protein</fullName>
    </submittedName>
</protein>
<dbReference type="EMBL" id="CM023474">
    <property type="protein sequence ID" value="KAH7949304.1"/>
    <property type="molecule type" value="Genomic_DNA"/>
</dbReference>
<organism evidence="1 2">
    <name type="scientific">Dermacentor silvarum</name>
    <name type="common">Tick</name>
    <dbReference type="NCBI Taxonomy" id="543639"/>
    <lineage>
        <taxon>Eukaryota</taxon>
        <taxon>Metazoa</taxon>
        <taxon>Ecdysozoa</taxon>
        <taxon>Arthropoda</taxon>
        <taxon>Chelicerata</taxon>
        <taxon>Arachnida</taxon>
        <taxon>Acari</taxon>
        <taxon>Parasitiformes</taxon>
        <taxon>Ixodida</taxon>
        <taxon>Ixodoidea</taxon>
        <taxon>Ixodidae</taxon>
        <taxon>Rhipicephalinae</taxon>
        <taxon>Dermacentor</taxon>
    </lineage>
</organism>
<reference evidence="1" key="1">
    <citation type="submission" date="2020-05" db="EMBL/GenBank/DDBJ databases">
        <title>Large-scale comparative analyses of tick genomes elucidate their genetic diversity and vector capacities.</title>
        <authorList>
            <person name="Jia N."/>
            <person name="Wang J."/>
            <person name="Shi W."/>
            <person name="Du L."/>
            <person name="Sun Y."/>
            <person name="Zhan W."/>
            <person name="Jiang J."/>
            <person name="Wang Q."/>
            <person name="Zhang B."/>
            <person name="Ji P."/>
            <person name="Sakyi L.B."/>
            <person name="Cui X."/>
            <person name="Yuan T."/>
            <person name="Jiang B."/>
            <person name="Yang W."/>
            <person name="Lam T.T.-Y."/>
            <person name="Chang Q."/>
            <person name="Ding S."/>
            <person name="Wang X."/>
            <person name="Zhu J."/>
            <person name="Ruan X."/>
            <person name="Zhao L."/>
            <person name="Wei J."/>
            <person name="Que T."/>
            <person name="Du C."/>
            <person name="Cheng J."/>
            <person name="Dai P."/>
            <person name="Han X."/>
            <person name="Huang E."/>
            <person name="Gao Y."/>
            <person name="Liu J."/>
            <person name="Shao H."/>
            <person name="Ye R."/>
            <person name="Li L."/>
            <person name="Wei W."/>
            <person name="Wang X."/>
            <person name="Wang C."/>
            <person name="Yang T."/>
            <person name="Huo Q."/>
            <person name="Li W."/>
            <person name="Guo W."/>
            <person name="Chen H."/>
            <person name="Zhou L."/>
            <person name="Ni X."/>
            <person name="Tian J."/>
            <person name="Zhou Y."/>
            <person name="Sheng Y."/>
            <person name="Liu T."/>
            <person name="Pan Y."/>
            <person name="Xia L."/>
            <person name="Li J."/>
            <person name="Zhao F."/>
            <person name="Cao W."/>
        </authorList>
    </citation>
    <scope>NUCLEOTIDE SEQUENCE</scope>
    <source>
        <strain evidence="1">Dsil-2018</strain>
    </source>
</reference>
<comment type="caution">
    <text evidence="1">The sequence shown here is derived from an EMBL/GenBank/DDBJ whole genome shotgun (WGS) entry which is preliminary data.</text>
</comment>
<sequence length="512" mass="58210">MELSEYVQSLPEIARQRYAEKLEVRGNQYPDPYTISVWKNDPNAEAMRSYRSLKAYGLAMEGHVHKVLISDLSMECCFLKAEVTPSQRTTAKPYEAWALVCGDGSVHTAHCTCMAGLGEVCAHVAALLFKVELLVSSGFASGTTSFERVHFICQVYSSSDVTFLVRLIAQVEPTRVRDLNIVKHRHGKVSKGVNRKRSAAQAPKAKFPGILDSLYSVLPNAAVFTAFSKYATRGEETDSADEGEIATELPESLYEMYDKTWETMNQCAREEKIDSLLKMRMSHSDVAQIEEKTRVQRKCLLWFQQRCGRITGSVFSKVVKCKSESSAARLAGNIAQSPLVLYETRHRKTVAMKHGIEHEETARQQYVQYQRQHHMDFKCRDAGLFICEEFQFIAASPDGIVECSCCGRGVLEIKCPYKYRDVPINEISEKGFYLDENRRLKDSHEYVFQVQAEMASANVNYCDFVCWSKKGFIVLRILRDRDFLAKHMSVLKTFLRQVVLPQLLSRKSTQNV</sequence>
<evidence type="ECO:0000313" key="2">
    <source>
        <dbReference type="Proteomes" id="UP000821865"/>
    </source>
</evidence>